<evidence type="ECO:0000313" key="1">
    <source>
        <dbReference type="EMBL" id="PHJ15651.1"/>
    </source>
</evidence>
<reference evidence="1 2" key="1">
    <citation type="journal article" date="2017" name="Int. J. Parasitol.">
        <title>The genome of the protozoan parasite Cystoisospora suis and a reverse vaccinology approach to identify vaccine candidates.</title>
        <authorList>
            <person name="Palmieri N."/>
            <person name="Shrestha A."/>
            <person name="Ruttkowski B."/>
            <person name="Beck T."/>
            <person name="Vogl C."/>
            <person name="Tomley F."/>
            <person name="Blake D.P."/>
            <person name="Joachim A."/>
        </authorList>
    </citation>
    <scope>NUCLEOTIDE SEQUENCE [LARGE SCALE GENOMIC DNA]</scope>
    <source>
        <strain evidence="1 2">Wien I</strain>
    </source>
</reference>
<protein>
    <submittedName>
        <fullName evidence="1">Uncharacterized protein</fullName>
    </submittedName>
</protein>
<gene>
    <name evidence="1" type="ORF">CSUI_010538</name>
</gene>
<dbReference type="Proteomes" id="UP000221165">
    <property type="component" value="Unassembled WGS sequence"/>
</dbReference>
<accession>A0A2C6JAR3</accession>
<dbReference type="GeneID" id="94433852"/>
<evidence type="ECO:0000313" key="2">
    <source>
        <dbReference type="Proteomes" id="UP000221165"/>
    </source>
</evidence>
<dbReference type="RefSeq" id="XP_067917383.1">
    <property type="nucleotide sequence ID" value="XM_068070641.1"/>
</dbReference>
<proteinExistence type="predicted"/>
<sequence length="130" mass="14435">MLFSCRVASGFIKHWNQWCERQRTHGTVLAWCVDAQRATGRTRFSAGKTLLIEEEHHFSQAEPGHVLLPPNRLSECLCPVAPHRAFVPRICGCATGRQRVLCLRLVLGSGSKSETRRPSAPRAILACAAM</sequence>
<keyword evidence="2" id="KW-1185">Reference proteome</keyword>
<dbReference type="EMBL" id="MIGC01007702">
    <property type="protein sequence ID" value="PHJ15651.1"/>
    <property type="molecule type" value="Genomic_DNA"/>
</dbReference>
<comment type="caution">
    <text evidence="1">The sequence shown here is derived from an EMBL/GenBank/DDBJ whole genome shotgun (WGS) entry which is preliminary data.</text>
</comment>
<name>A0A2C6JAR3_9APIC</name>
<organism evidence="1 2">
    <name type="scientific">Cystoisospora suis</name>
    <dbReference type="NCBI Taxonomy" id="483139"/>
    <lineage>
        <taxon>Eukaryota</taxon>
        <taxon>Sar</taxon>
        <taxon>Alveolata</taxon>
        <taxon>Apicomplexa</taxon>
        <taxon>Conoidasida</taxon>
        <taxon>Coccidia</taxon>
        <taxon>Eucoccidiorida</taxon>
        <taxon>Eimeriorina</taxon>
        <taxon>Sarcocystidae</taxon>
        <taxon>Cystoisospora</taxon>
    </lineage>
</organism>
<dbReference type="AlphaFoldDB" id="A0A2C6JAR3"/>
<dbReference type="VEuPathDB" id="ToxoDB:CSUI_010538"/>